<feature type="domain" description="Thiamine pyrophosphate enzyme central" evidence="12">
    <location>
        <begin position="208"/>
        <end position="340"/>
    </location>
</feature>
<comment type="similarity">
    <text evidence="3 11">Belongs to the TPP enzyme family.</text>
</comment>
<dbReference type="Pfam" id="PF00205">
    <property type="entry name" value="TPP_enzyme_M"/>
    <property type="match status" value="1"/>
</dbReference>
<evidence type="ECO:0000256" key="5">
    <source>
        <dbReference type="ARBA" id="ARBA00022605"/>
    </source>
</evidence>
<dbReference type="PANTHER" id="PTHR18968">
    <property type="entry name" value="THIAMINE PYROPHOSPHATE ENZYMES"/>
    <property type="match status" value="1"/>
</dbReference>
<dbReference type="InterPro" id="IPR029035">
    <property type="entry name" value="DHS-like_NAD/FAD-binding_dom"/>
</dbReference>
<organism evidence="15 16">
    <name type="scientific">Steroidobacter gossypii</name>
    <dbReference type="NCBI Taxonomy" id="2805490"/>
    <lineage>
        <taxon>Bacteria</taxon>
        <taxon>Pseudomonadati</taxon>
        <taxon>Pseudomonadota</taxon>
        <taxon>Gammaproteobacteria</taxon>
        <taxon>Steroidobacterales</taxon>
        <taxon>Steroidobacteraceae</taxon>
        <taxon>Steroidobacter</taxon>
    </lineage>
</organism>
<keyword evidence="16" id="KW-1185">Reference proteome</keyword>
<dbReference type="InterPro" id="IPR029061">
    <property type="entry name" value="THDP-binding"/>
</dbReference>
<gene>
    <name evidence="15" type="primary">ilvB</name>
    <name evidence="15" type="ORF">JM946_04620</name>
</gene>
<feature type="domain" description="Thiamine pyrophosphate enzyme N-terminal TPP-binding" evidence="14">
    <location>
        <begin position="13"/>
        <end position="124"/>
    </location>
</feature>
<comment type="pathway">
    <text evidence="2 11">Amino-acid biosynthesis; L-valine biosynthesis; L-valine from pyruvate: step 1/4.</text>
</comment>
<protein>
    <recommendedName>
        <fullName evidence="4 11">Acetolactate synthase</fullName>
        <ecNumber evidence="4 11">2.2.1.6</ecNumber>
    </recommendedName>
</protein>
<evidence type="ECO:0000256" key="6">
    <source>
        <dbReference type="ARBA" id="ARBA00022679"/>
    </source>
</evidence>
<comment type="catalytic activity">
    <reaction evidence="11">
        <text>2 pyruvate + H(+) = (2S)-2-acetolactate + CO2</text>
        <dbReference type="Rhea" id="RHEA:25249"/>
        <dbReference type="ChEBI" id="CHEBI:15361"/>
        <dbReference type="ChEBI" id="CHEBI:15378"/>
        <dbReference type="ChEBI" id="CHEBI:16526"/>
        <dbReference type="ChEBI" id="CHEBI:58476"/>
        <dbReference type="EC" id="2.2.1.6"/>
    </reaction>
</comment>
<proteinExistence type="inferred from homology"/>
<sequence>MDATQPATAQRHSGADLIIHLLERQGVEIVAGIPGGALLPLYEALGRSTRIRHVLARHEQAAGFIAQGMARITGKAGVCFATSGPGVTNVVTALADAKLDSIPLVCIAGQVPTTLIGTDAFQEVPTVDMVRPITKASFFVRHADELWRVLPEAFRSAEGGRPGPVLVDVPKDVQLQLATTEPFDSAPARDGDAASISRLDSSYSFDLAAQLIHAAQRPVLYVGGGIVKARAHAAIRELAERAGLPVTSTLMALGALPAGHELDIGMLGMHGARYTNMIIEECDLLIAIGARFDDRATGNPKKFAPHARIIHIDIDPREFGKIKPADVAICADAGVAVHELLKRVPLTRRTLWQSRVQQLRQGHPLRTPGIRELCSPYGIVQAIGALAPADAIVTTDVGQHQMWVAQRFPFARPDRWLTSGGLGTMGFGLPAAIGAALVAPEATTLCFTGDGSLLMNVQELATLAELDLNVKIVLLDNAALGLVRQQQELFYQRRFVASQFSRPSQFVAIAQAFGIPALDLGEQAEPHGALSHALSTRGPVLIRVPIAATQHVLPMVAPGAANIEALDHATEPLEECQ</sequence>
<dbReference type="EMBL" id="JAEVLS010000001">
    <property type="protein sequence ID" value="MBM0104012.1"/>
    <property type="molecule type" value="Genomic_DNA"/>
</dbReference>
<comment type="cofactor">
    <cofactor evidence="11">
        <name>Mg(2+)</name>
        <dbReference type="ChEBI" id="CHEBI:18420"/>
    </cofactor>
    <text evidence="11">Binds 1 Mg(2+) ion per subunit.</text>
</comment>
<evidence type="ECO:0000313" key="15">
    <source>
        <dbReference type="EMBL" id="MBM0104012.1"/>
    </source>
</evidence>
<evidence type="ECO:0000256" key="11">
    <source>
        <dbReference type="RuleBase" id="RU003591"/>
    </source>
</evidence>
<dbReference type="InterPro" id="IPR045229">
    <property type="entry name" value="TPP_enz"/>
</dbReference>
<accession>A0ABS1WSS9</accession>
<dbReference type="InterPro" id="IPR000399">
    <property type="entry name" value="TPP-bd_CS"/>
</dbReference>
<evidence type="ECO:0000256" key="1">
    <source>
        <dbReference type="ARBA" id="ARBA00004974"/>
    </source>
</evidence>
<name>A0ABS1WSS9_9GAMM</name>
<evidence type="ECO:0000256" key="7">
    <source>
        <dbReference type="ARBA" id="ARBA00022723"/>
    </source>
</evidence>
<dbReference type="GO" id="GO:0003984">
    <property type="term" value="F:acetolactate synthase activity"/>
    <property type="evidence" value="ECO:0007669"/>
    <property type="project" value="UniProtKB-EC"/>
</dbReference>
<dbReference type="SUPFAM" id="SSF52518">
    <property type="entry name" value="Thiamin diphosphate-binding fold (THDP-binding)"/>
    <property type="match status" value="2"/>
</dbReference>
<dbReference type="Pfam" id="PF02776">
    <property type="entry name" value="TPP_enzyme_N"/>
    <property type="match status" value="1"/>
</dbReference>
<evidence type="ECO:0000256" key="9">
    <source>
        <dbReference type="ARBA" id="ARBA00023052"/>
    </source>
</evidence>
<evidence type="ECO:0000313" key="16">
    <source>
        <dbReference type="Proteomes" id="UP000661077"/>
    </source>
</evidence>
<keyword evidence="9 11" id="KW-0786">Thiamine pyrophosphate</keyword>
<dbReference type="NCBIfam" id="TIGR00118">
    <property type="entry name" value="acolac_lg"/>
    <property type="match status" value="1"/>
</dbReference>
<dbReference type="InterPro" id="IPR039368">
    <property type="entry name" value="AHAS_TPP"/>
</dbReference>
<comment type="cofactor">
    <cofactor evidence="11">
        <name>thiamine diphosphate</name>
        <dbReference type="ChEBI" id="CHEBI:58937"/>
    </cofactor>
    <text evidence="11">Binds 1 thiamine pyrophosphate per subunit.</text>
</comment>
<dbReference type="Proteomes" id="UP000661077">
    <property type="component" value="Unassembled WGS sequence"/>
</dbReference>
<dbReference type="CDD" id="cd07035">
    <property type="entry name" value="TPP_PYR_POX_like"/>
    <property type="match status" value="1"/>
</dbReference>
<dbReference type="InterPro" id="IPR012846">
    <property type="entry name" value="Acetolactate_synth_lsu"/>
</dbReference>
<comment type="pathway">
    <text evidence="1 11">Amino-acid biosynthesis; L-isoleucine biosynthesis; L-isoleucine from 2-oxobutanoate: step 1/4.</text>
</comment>
<evidence type="ECO:0000259" key="14">
    <source>
        <dbReference type="Pfam" id="PF02776"/>
    </source>
</evidence>
<evidence type="ECO:0000259" key="12">
    <source>
        <dbReference type="Pfam" id="PF00205"/>
    </source>
</evidence>
<dbReference type="Pfam" id="PF02775">
    <property type="entry name" value="TPP_enzyme_C"/>
    <property type="match status" value="1"/>
</dbReference>
<dbReference type="InterPro" id="IPR011766">
    <property type="entry name" value="TPP_enzyme_TPP-bd"/>
</dbReference>
<dbReference type="Gene3D" id="3.40.50.1220">
    <property type="entry name" value="TPP-binding domain"/>
    <property type="match status" value="1"/>
</dbReference>
<evidence type="ECO:0000256" key="10">
    <source>
        <dbReference type="ARBA" id="ARBA00023304"/>
    </source>
</evidence>
<evidence type="ECO:0000259" key="13">
    <source>
        <dbReference type="Pfam" id="PF02775"/>
    </source>
</evidence>
<keyword evidence="7 11" id="KW-0479">Metal-binding</keyword>
<evidence type="ECO:0000256" key="3">
    <source>
        <dbReference type="ARBA" id="ARBA00007812"/>
    </source>
</evidence>
<dbReference type="PANTHER" id="PTHR18968:SF170">
    <property type="entry name" value="ACETOLACTATE SYNTHASE ISOZYME 1 LARGE SUBUNIT"/>
    <property type="match status" value="1"/>
</dbReference>
<dbReference type="SUPFAM" id="SSF52467">
    <property type="entry name" value="DHS-like NAD/FAD-binding domain"/>
    <property type="match status" value="1"/>
</dbReference>
<keyword evidence="10 11" id="KW-0100">Branched-chain amino acid biosynthesis</keyword>
<comment type="caution">
    <text evidence="15">The sequence shown here is derived from an EMBL/GenBank/DDBJ whole genome shotgun (WGS) entry which is preliminary data.</text>
</comment>
<dbReference type="EC" id="2.2.1.6" evidence="4 11"/>
<dbReference type="PROSITE" id="PS00187">
    <property type="entry name" value="TPP_ENZYMES"/>
    <property type="match status" value="1"/>
</dbReference>
<evidence type="ECO:0000256" key="2">
    <source>
        <dbReference type="ARBA" id="ARBA00005025"/>
    </source>
</evidence>
<dbReference type="InterPro" id="IPR012000">
    <property type="entry name" value="Thiamin_PyroP_enz_cen_dom"/>
</dbReference>
<reference evidence="15 16" key="1">
    <citation type="journal article" date="2021" name="Int. J. Syst. Evol. Microbiol.">
        <title>Steroidobacter gossypii sp. nov., isolated from soil of cotton cropping field.</title>
        <authorList>
            <person name="Huang R."/>
            <person name="Yang S."/>
            <person name="Zhen C."/>
            <person name="Liu W."/>
        </authorList>
    </citation>
    <scope>NUCLEOTIDE SEQUENCE [LARGE SCALE GENOMIC DNA]</scope>
    <source>
        <strain evidence="15 16">S1-65</strain>
    </source>
</reference>
<evidence type="ECO:0000256" key="8">
    <source>
        <dbReference type="ARBA" id="ARBA00022842"/>
    </source>
</evidence>
<dbReference type="Gene3D" id="3.40.50.970">
    <property type="match status" value="2"/>
</dbReference>
<keyword evidence="5 11" id="KW-0028">Amino-acid biosynthesis</keyword>
<dbReference type="InterPro" id="IPR012001">
    <property type="entry name" value="Thiamin_PyroP_enz_TPP-bd_dom"/>
</dbReference>
<keyword evidence="8 11" id="KW-0460">Magnesium</keyword>
<keyword evidence="6 11" id="KW-0808">Transferase</keyword>
<feature type="domain" description="Thiamine pyrophosphate enzyme TPP-binding" evidence="13">
    <location>
        <begin position="396"/>
        <end position="544"/>
    </location>
</feature>
<dbReference type="CDD" id="cd02015">
    <property type="entry name" value="TPP_AHAS"/>
    <property type="match status" value="1"/>
</dbReference>
<evidence type="ECO:0000256" key="4">
    <source>
        <dbReference type="ARBA" id="ARBA00013145"/>
    </source>
</evidence>